<evidence type="ECO:0000256" key="8">
    <source>
        <dbReference type="ARBA" id="ARBA00041832"/>
    </source>
</evidence>
<feature type="binding site" evidence="10">
    <location>
        <position position="220"/>
    </location>
    <ligand>
        <name>Zn(2+)</name>
        <dbReference type="ChEBI" id="CHEBI:29105"/>
    </ligand>
</feature>
<reference evidence="13" key="1">
    <citation type="submission" date="2023-06" db="EMBL/GenBank/DDBJ databases">
        <authorList>
            <person name="Delattre M."/>
        </authorList>
    </citation>
    <scope>NUCLEOTIDE SEQUENCE</scope>
    <source>
        <strain evidence="13">AF72</strain>
    </source>
</reference>
<dbReference type="Gene3D" id="2.20.28.200">
    <property type="match status" value="1"/>
</dbReference>
<evidence type="ECO:0000256" key="11">
    <source>
        <dbReference type="SAM" id="MobiDB-lite"/>
    </source>
</evidence>
<feature type="compositionally biased region" description="Acidic residues" evidence="11">
    <location>
        <begin position="581"/>
        <end position="595"/>
    </location>
</feature>
<comment type="cofactor">
    <cofactor evidence="1">
        <name>Zn(2+)</name>
        <dbReference type="ChEBI" id="CHEBI:29105"/>
    </cofactor>
</comment>
<accession>A0AA36G8C5</accession>
<dbReference type="GO" id="GO:0005634">
    <property type="term" value="C:nucleus"/>
    <property type="evidence" value="ECO:0007669"/>
    <property type="project" value="TreeGrafter"/>
</dbReference>
<keyword evidence="2" id="KW-0597">Phosphoprotein</keyword>
<feature type="non-terminal residue" evidence="13">
    <location>
        <position position="633"/>
    </location>
</feature>
<keyword evidence="14" id="KW-1185">Reference proteome</keyword>
<dbReference type="Gene3D" id="3.40.50.1220">
    <property type="entry name" value="TPP-binding domain"/>
    <property type="match status" value="1"/>
</dbReference>
<dbReference type="Proteomes" id="UP001177023">
    <property type="component" value="Unassembled WGS sequence"/>
</dbReference>
<dbReference type="PANTHER" id="PTHR11085">
    <property type="entry name" value="NAD-DEPENDENT PROTEIN DEACYLASE SIRTUIN-5, MITOCHONDRIAL-RELATED"/>
    <property type="match status" value="1"/>
</dbReference>
<evidence type="ECO:0000256" key="10">
    <source>
        <dbReference type="PROSITE-ProRule" id="PRU00236"/>
    </source>
</evidence>
<dbReference type="InterPro" id="IPR026590">
    <property type="entry name" value="Ssirtuin_cat_dom"/>
</dbReference>
<dbReference type="GO" id="GO:0097372">
    <property type="term" value="F:histone H3K18 deacetylase activity, NAD-dependent"/>
    <property type="evidence" value="ECO:0007669"/>
    <property type="project" value="TreeGrafter"/>
</dbReference>
<evidence type="ECO:0000256" key="3">
    <source>
        <dbReference type="ARBA" id="ARBA00022679"/>
    </source>
</evidence>
<dbReference type="InterPro" id="IPR029035">
    <property type="entry name" value="DHS-like_NAD/FAD-binding_dom"/>
</dbReference>
<feature type="region of interest" description="Disordered" evidence="11">
    <location>
        <begin position="510"/>
        <end position="595"/>
    </location>
</feature>
<gene>
    <name evidence="13" type="ORF">MSPICULIGERA_LOCUS21739</name>
</gene>
<feature type="binding site" evidence="10">
    <location>
        <position position="223"/>
    </location>
    <ligand>
        <name>Zn(2+)</name>
        <dbReference type="ChEBI" id="CHEBI:29105"/>
    </ligand>
</feature>
<comment type="caution">
    <text evidence="13">The sequence shown here is derived from an EMBL/GenBank/DDBJ whole genome shotgun (WGS) entry which is preliminary data.</text>
</comment>
<feature type="binding site" evidence="10">
    <location>
        <position position="192"/>
    </location>
    <ligand>
        <name>Zn(2+)</name>
        <dbReference type="ChEBI" id="CHEBI:29105"/>
    </ligand>
</feature>
<feature type="compositionally biased region" description="Acidic residues" evidence="11">
    <location>
        <begin position="510"/>
        <end position="527"/>
    </location>
</feature>
<evidence type="ECO:0000256" key="7">
    <source>
        <dbReference type="ARBA" id="ARBA00038170"/>
    </source>
</evidence>
<keyword evidence="3" id="KW-0808">Transferase</keyword>
<dbReference type="InterPro" id="IPR050134">
    <property type="entry name" value="NAD-dep_sirtuin_deacylases"/>
</dbReference>
<evidence type="ECO:0000256" key="4">
    <source>
        <dbReference type="ARBA" id="ARBA00022723"/>
    </source>
</evidence>
<proteinExistence type="inferred from homology"/>
<dbReference type="AlphaFoldDB" id="A0AA36G8C5"/>
<dbReference type="GO" id="GO:0000785">
    <property type="term" value="C:chromatin"/>
    <property type="evidence" value="ECO:0007669"/>
    <property type="project" value="TreeGrafter"/>
</dbReference>
<protein>
    <recommendedName>
        <fullName evidence="9">Regulatory protein SIR2 homolog 7</fullName>
    </recommendedName>
    <alternativeName>
        <fullName evidence="8">SIR2-like protein 7</fullName>
    </alternativeName>
</protein>
<evidence type="ECO:0000313" key="14">
    <source>
        <dbReference type="Proteomes" id="UP001177023"/>
    </source>
</evidence>
<feature type="domain" description="Deacetylase sirtuin-type" evidence="12">
    <location>
        <begin position="58"/>
        <end position="318"/>
    </location>
</feature>
<dbReference type="EMBL" id="CATQJA010002665">
    <property type="protein sequence ID" value="CAJ0583668.1"/>
    <property type="molecule type" value="Genomic_DNA"/>
</dbReference>
<dbReference type="InterPro" id="IPR003000">
    <property type="entry name" value="Sirtuin"/>
</dbReference>
<evidence type="ECO:0000256" key="5">
    <source>
        <dbReference type="ARBA" id="ARBA00022833"/>
    </source>
</evidence>
<organism evidence="13 14">
    <name type="scientific">Mesorhabditis spiculigera</name>
    <dbReference type="NCBI Taxonomy" id="96644"/>
    <lineage>
        <taxon>Eukaryota</taxon>
        <taxon>Metazoa</taxon>
        <taxon>Ecdysozoa</taxon>
        <taxon>Nematoda</taxon>
        <taxon>Chromadorea</taxon>
        <taxon>Rhabditida</taxon>
        <taxon>Rhabditina</taxon>
        <taxon>Rhabditomorpha</taxon>
        <taxon>Rhabditoidea</taxon>
        <taxon>Rhabditidae</taxon>
        <taxon>Mesorhabditinae</taxon>
        <taxon>Mesorhabditis</taxon>
    </lineage>
</organism>
<name>A0AA36G8C5_9BILA</name>
<feature type="binding site" evidence="10">
    <location>
        <position position="197"/>
    </location>
    <ligand>
        <name>Zn(2+)</name>
        <dbReference type="ChEBI" id="CHEBI:29105"/>
    </ligand>
</feature>
<evidence type="ECO:0000256" key="6">
    <source>
        <dbReference type="ARBA" id="ARBA00023027"/>
    </source>
</evidence>
<sequence length="633" mass="70836">MGGKRAQNKPPTSQKRPKAPPKVSDDKRKLELLKEAWMKKQAAVKRKFSVITEELETAQALLRKAKKISRWIKKAKKVLIYTGAGISTAAGIPDYRGPNGIWTRALIIYERLFGKEVARAMANVERLKKELADCPNMLECKPTASHMIIREMYKRDFAHHVLSQNCDGLHVRSGLPQIALSEIHGNMFVEVCQDCSCQHIRTYDCTTRSAHFSHNTGRLCDYCEGRLEDTIVHYGEKSRTEWPQNWNGIRENLKDVDVILCVGTSLAVLRSYEELWPKRAKLVIVNLQWTLKDNAADMKVAAACDDFFEALAHELGFKAPKYCRGCDPLLFRKEVEGGFNPNLRNDLLWELSECTCGGANSDVPLPELPPDAPDRSEAPGWWVYGQNQILCGVGVKFGDLTDLLFGANERQRPRSIRTAPTPERGKPGPCGKRSVKRAQEDETKAPPHPLPLPPLAPSRKPVREAGPSEYYEAPTDSDDETPEQRKHRLSEKKRIQADLGKRCAILQAEELFDDSSEGGDNSDDSDFEISKELLAATMPSTSSCRVQRVIPPKGAKREPMYPAAPRKIKKEAQKPKIKKDEDDEEDESADDDDECLVSNAINLTELTTGWSSSSACGSCCRTKPCASRGRHAK</sequence>
<feature type="region of interest" description="Disordered" evidence="11">
    <location>
        <begin position="1"/>
        <end position="26"/>
    </location>
</feature>
<feature type="active site" description="Proton acceptor" evidence="10">
    <location>
        <position position="184"/>
    </location>
</feature>
<evidence type="ECO:0000313" key="13">
    <source>
        <dbReference type="EMBL" id="CAJ0583668.1"/>
    </source>
</evidence>
<keyword evidence="6" id="KW-0520">NAD</keyword>
<dbReference type="Pfam" id="PF02146">
    <property type="entry name" value="SIR2"/>
    <property type="match status" value="1"/>
</dbReference>
<evidence type="ECO:0000256" key="9">
    <source>
        <dbReference type="ARBA" id="ARBA00043038"/>
    </source>
</evidence>
<dbReference type="GO" id="GO:0070403">
    <property type="term" value="F:NAD+ binding"/>
    <property type="evidence" value="ECO:0007669"/>
    <property type="project" value="InterPro"/>
</dbReference>
<dbReference type="GO" id="GO:0046872">
    <property type="term" value="F:metal ion binding"/>
    <property type="evidence" value="ECO:0007669"/>
    <property type="project" value="UniProtKB-KW"/>
</dbReference>
<evidence type="ECO:0000256" key="1">
    <source>
        <dbReference type="ARBA" id="ARBA00001947"/>
    </source>
</evidence>
<keyword evidence="4 10" id="KW-0479">Metal-binding</keyword>
<comment type="similarity">
    <text evidence="7">Belongs to the sirtuin family. Class IV subfamily.</text>
</comment>
<feature type="compositionally biased region" description="Pro residues" evidence="11">
    <location>
        <begin position="446"/>
        <end position="456"/>
    </location>
</feature>
<feature type="region of interest" description="Disordered" evidence="11">
    <location>
        <begin position="411"/>
        <end position="496"/>
    </location>
</feature>
<evidence type="ECO:0000259" key="12">
    <source>
        <dbReference type="PROSITE" id="PS50305"/>
    </source>
</evidence>
<dbReference type="SUPFAM" id="SSF52467">
    <property type="entry name" value="DHS-like NAD/FAD-binding domain"/>
    <property type="match status" value="1"/>
</dbReference>
<evidence type="ECO:0000256" key="2">
    <source>
        <dbReference type="ARBA" id="ARBA00022553"/>
    </source>
</evidence>
<keyword evidence="5 10" id="KW-0862">Zinc</keyword>
<dbReference type="PANTHER" id="PTHR11085:SF1">
    <property type="entry name" value="NAD-DEPENDENT PROTEIN DEACETYLASE SIRTUIN-7"/>
    <property type="match status" value="1"/>
</dbReference>
<dbReference type="PROSITE" id="PS50305">
    <property type="entry name" value="SIRTUIN"/>
    <property type="match status" value="1"/>
</dbReference>
<feature type="region of interest" description="Disordered" evidence="11">
    <location>
        <begin position="609"/>
        <end position="633"/>
    </location>
</feature>
<feature type="compositionally biased region" description="Basic and acidic residues" evidence="11">
    <location>
        <begin position="570"/>
        <end position="580"/>
    </location>
</feature>